<name>A0A5R8NLT2_9NOCA</name>
<sequence length="147" mass="15987">MDGSVLSELGDTPVSWCEYYRRVCGLPASVEPRSGRIVMRACAIGAVTMPAHYGGMVLVRSPIAGPVVAHPRSRRWSFLVQRDVPDDTKLFMELFRLDVSVSPLGAEIVLPSPGERGPGFRVWVKPPHDGVPPSGMAVVDAVRSVHR</sequence>
<gene>
    <name evidence="1" type="ORF">FEK34_16840</name>
</gene>
<dbReference type="GO" id="GO:0000428">
    <property type="term" value="C:DNA-directed RNA polymerase complex"/>
    <property type="evidence" value="ECO:0007669"/>
    <property type="project" value="UniProtKB-KW"/>
</dbReference>
<reference evidence="1 2" key="1">
    <citation type="submission" date="2019-05" db="EMBL/GenBank/DDBJ databases">
        <title>Genomes sequences of two Nocardia cyriacigeorgica environmental isolates, type strains Nocardia asteroides ATCC 19247 and Nocardia cyriacigeorgica DSM 44484.</title>
        <authorList>
            <person name="Vautrin F."/>
            <person name="Bergeron E."/>
            <person name="Dubost A."/>
            <person name="Abrouk D."/>
            <person name="Rodriguez Nava V."/>
            <person name="Pujic P."/>
        </authorList>
    </citation>
    <scope>NUCLEOTIDE SEQUENCE [LARGE SCALE GENOMIC DNA]</scope>
    <source>
        <strain evidence="1 2">EML 446</strain>
    </source>
</reference>
<proteinExistence type="predicted"/>
<evidence type="ECO:0000313" key="1">
    <source>
        <dbReference type="EMBL" id="TLF76583.1"/>
    </source>
</evidence>
<keyword evidence="1" id="KW-0804">Transcription</keyword>
<evidence type="ECO:0000313" key="2">
    <source>
        <dbReference type="Proteomes" id="UP000306378"/>
    </source>
</evidence>
<dbReference type="Proteomes" id="UP000306378">
    <property type="component" value="Unassembled WGS sequence"/>
</dbReference>
<dbReference type="AlphaFoldDB" id="A0A5R8NLT2"/>
<protein>
    <submittedName>
        <fullName evidence="1">DNA-directed RNA polymerase subunit beta</fullName>
    </submittedName>
</protein>
<keyword evidence="1" id="KW-0240">DNA-directed RNA polymerase</keyword>
<comment type="caution">
    <text evidence="1">The sequence shown here is derived from an EMBL/GenBank/DDBJ whole genome shotgun (WGS) entry which is preliminary data.</text>
</comment>
<dbReference type="EMBL" id="VBUT01000006">
    <property type="protein sequence ID" value="TLF76583.1"/>
    <property type="molecule type" value="Genomic_DNA"/>
</dbReference>
<organism evidence="1 2">
    <name type="scientific">Nocardia cyriacigeorgica</name>
    <dbReference type="NCBI Taxonomy" id="135487"/>
    <lineage>
        <taxon>Bacteria</taxon>
        <taxon>Bacillati</taxon>
        <taxon>Actinomycetota</taxon>
        <taxon>Actinomycetes</taxon>
        <taxon>Mycobacteriales</taxon>
        <taxon>Nocardiaceae</taxon>
        <taxon>Nocardia</taxon>
    </lineage>
</organism>
<accession>A0A5R8NLT2</accession>